<comment type="subcellular location">
    <subcellularLocation>
        <location evidence="1">Cell membrane</location>
        <topology evidence="1">Multi-pass membrane protein</topology>
    </subcellularLocation>
</comment>
<evidence type="ECO:0000313" key="10">
    <source>
        <dbReference type="Proteomes" id="UP001157125"/>
    </source>
</evidence>
<evidence type="ECO:0000256" key="3">
    <source>
        <dbReference type="ARBA" id="ARBA00022448"/>
    </source>
</evidence>
<dbReference type="InterPro" id="IPR038665">
    <property type="entry name" value="Voltage-dep_anion_channel_sf"/>
</dbReference>
<sequence length="310" mass="31387">MRPSPTAATPASCPASLADPRIAPFFGAPPMAILAVGSATFTAAPGLAQTSVATAIDLSLWLVGTVLGLVVAVTIPARQFTSHRVGVADASPTWLLPVVTPMVSAATGASLVDRVSVDVVAHGLAWACLAMAGAAGFAAALTTGALWWRLAHHQHDDATTAPALWMVLGPLGQSVTAAAMLALHAPQALPSLAGILSPVAILIGVPTLGFAVLWLCICAAVTRRVSHGPLPYAMSWWAFTFPVGTLVTGASGVAALTGSRALGALAVAFLALLLAGWATSAWGTVRAMLARRSNEPALASPTERAATYAI</sequence>
<evidence type="ECO:0000256" key="7">
    <source>
        <dbReference type="ARBA" id="ARBA00023136"/>
    </source>
</evidence>
<evidence type="ECO:0008006" key="11">
    <source>
        <dbReference type="Google" id="ProtNLM"/>
    </source>
</evidence>
<feature type="transmembrane region" description="Helical" evidence="8">
    <location>
        <begin position="124"/>
        <end position="151"/>
    </location>
</feature>
<feature type="transmembrane region" description="Helical" evidence="8">
    <location>
        <begin position="195"/>
        <end position="222"/>
    </location>
</feature>
<gene>
    <name evidence="9" type="ORF">GCM10025876_02120</name>
</gene>
<evidence type="ECO:0000256" key="4">
    <source>
        <dbReference type="ARBA" id="ARBA00022475"/>
    </source>
</evidence>
<dbReference type="PANTHER" id="PTHR31686">
    <property type="match status" value="1"/>
</dbReference>
<evidence type="ECO:0000313" key="9">
    <source>
        <dbReference type="EMBL" id="GMA34008.1"/>
    </source>
</evidence>
<keyword evidence="7 8" id="KW-0472">Membrane</keyword>
<keyword evidence="4" id="KW-1003">Cell membrane</keyword>
<feature type="transmembrane region" description="Helical" evidence="8">
    <location>
        <begin position="93"/>
        <end position="112"/>
    </location>
</feature>
<evidence type="ECO:0000256" key="5">
    <source>
        <dbReference type="ARBA" id="ARBA00022692"/>
    </source>
</evidence>
<dbReference type="RefSeq" id="WP_284327161.1">
    <property type="nucleotide sequence ID" value="NZ_BSUN01000001.1"/>
</dbReference>
<dbReference type="Pfam" id="PF03595">
    <property type="entry name" value="SLAC1"/>
    <property type="match status" value="1"/>
</dbReference>
<evidence type="ECO:0000256" key="6">
    <source>
        <dbReference type="ARBA" id="ARBA00022989"/>
    </source>
</evidence>
<reference evidence="10" key="1">
    <citation type="journal article" date="2019" name="Int. J. Syst. Evol. Microbiol.">
        <title>The Global Catalogue of Microorganisms (GCM) 10K type strain sequencing project: providing services to taxonomists for standard genome sequencing and annotation.</title>
        <authorList>
            <consortium name="The Broad Institute Genomics Platform"/>
            <consortium name="The Broad Institute Genome Sequencing Center for Infectious Disease"/>
            <person name="Wu L."/>
            <person name="Ma J."/>
        </authorList>
    </citation>
    <scope>NUCLEOTIDE SEQUENCE [LARGE SCALE GENOMIC DNA]</scope>
    <source>
        <strain evidence="10">NBRC 112299</strain>
    </source>
</reference>
<dbReference type="InterPro" id="IPR051629">
    <property type="entry name" value="Sulfite_efflux_TDT"/>
</dbReference>
<proteinExistence type="inferred from homology"/>
<dbReference type="EMBL" id="BSUN01000001">
    <property type="protein sequence ID" value="GMA34008.1"/>
    <property type="molecule type" value="Genomic_DNA"/>
</dbReference>
<evidence type="ECO:0000256" key="2">
    <source>
        <dbReference type="ARBA" id="ARBA00008566"/>
    </source>
</evidence>
<keyword evidence="6 8" id="KW-1133">Transmembrane helix</keyword>
<dbReference type="Gene3D" id="1.50.10.150">
    <property type="entry name" value="Voltage-dependent anion channel"/>
    <property type="match status" value="1"/>
</dbReference>
<protein>
    <recommendedName>
        <fullName evidence="11">Tellurite resistance protein TehA</fullName>
    </recommendedName>
</protein>
<feature type="transmembrane region" description="Helical" evidence="8">
    <location>
        <begin position="234"/>
        <end position="256"/>
    </location>
</feature>
<comment type="similarity">
    <text evidence="2">Belongs to the tellurite-resistance/dicarboxylate transporter (TDT) family.</text>
</comment>
<organism evidence="9 10">
    <name type="scientific">Demequina litorisediminis</name>
    <dbReference type="NCBI Taxonomy" id="1849022"/>
    <lineage>
        <taxon>Bacteria</taxon>
        <taxon>Bacillati</taxon>
        <taxon>Actinomycetota</taxon>
        <taxon>Actinomycetes</taxon>
        <taxon>Micrococcales</taxon>
        <taxon>Demequinaceae</taxon>
        <taxon>Demequina</taxon>
    </lineage>
</organism>
<accession>A0ABQ6IB81</accession>
<feature type="transmembrane region" description="Helical" evidence="8">
    <location>
        <begin position="31"/>
        <end position="48"/>
    </location>
</feature>
<dbReference type="PANTHER" id="PTHR31686:SF1">
    <property type="entry name" value="SULFITE EFFLUX PUMP SSU1"/>
    <property type="match status" value="1"/>
</dbReference>
<name>A0ABQ6IB81_9MICO</name>
<comment type="caution">
    <text evidence="9">The sequence shown here is derived from an EMBL/GenBank/DDBJ whole genome shotgun (WGS) entry which is preliminary data.</text>
</comment>
<feature type="transmembrane region" description="Helical" evidence="8">
    <location>
        <begin position="262"/>
        <end position="285"/>
    </location>
</feature>
<feature type="transmembrane region" description="Helical" evidence="8">
    <location>
        <begin position="163"/>
        <end position="183"/>
    </location>
</feature>
<evidence type="ECO:0000256" key="8">
    <source>
        <dbReference type="SAM" id="Phobius"/>
    </source>
</evidence>
<keyword evidence="3" id="KW-0813">Transport</keyword>
<dbReference type="InterPro" id="IPR004695">
    <property type="entry name" value="SLAC1/Mae1/Ssu1/TehA"/>
</dbReference>
<evidence type="ECO:0000256" key="1">
    <source>
        <dbReference type="ARBA" id="ARBA00004651"/>
    </source>
</evidence>
<keyword evidence="10" id="KW-1185">Reference proteome</keyword>
<feature type="transmembrane region" description="Helical" evidence="8">
    <location>
        <begin position="60"/>
        <end position="81"/>
    </location>
</feature>
<keyword evidence="5 8" id="KW-0812">Transmembrane</keyword>
<dbReference type="Proteomes" id="UP001157125">
    <property type="component" value="Unassembled WGS sequence"/>
</dbReference>